<dbReference type="EMBL" id="AP014862">
    <property type="protein sequence ID" value="BAU76160.1"/>
    <property type="molecule type" value="Genomic_DNA"/>
</dbReference>
<dbReference type="Proteomes" id="UP000218554">
    <property type="component" value="Chromosome"/>
</dbReference>
<dbReference type="KEGG" id="pfuw:KF707C_44720"/>
<proteinExistence type="predicted"/>
<organism evidence="1 2">
    <name type="scientific">Metapseudomonas furukawaii</name>
    <name type="common">Pseudomonas furukawaii</name>
    <dbReference type="NCBI Taxonomy" id="1149133"/>
    <lineage>
        <taxon>Bacteria</taxon>
        <taxon>Pseudomonadati</taxon>
        <taxon>Pseudomonadota</taxon>
        <taxon>Gammaproteobacteria</taxon>
        <taxon>Pseudomonadales</taxon>
        <taxon>Pseudomonadaceae</taxon>
        <taxon>Metapseudomonas</taxon>
    </lineage>
</organism>
<name>A0AAD1C3I8_METFU</name>
<protein>
    <submittedName>
        <fullName evidence="1">Phage protein</fullName>
    </submittedName>
</protein>
<evidence type="ECO:0000313" key="2">
    <source>
        <dbReference type="Proteomes" id="UP000218554"/>
    </source>
</evidence>
<gene>
    <name evidence="1" type="ORF">KF707C_44720</name>
</gene>
<sequence length="299" mass="33123">MSTVYDPMRETITLHGLGFIQVQLQGDQRLHVWHPDLPRRSCFEHSAIHNHRFDFESRVLVGQQININYIPAQPMPNLGLAATHTLYLHEGPRTARGGRPWVPAGEARMAESSRDIIFAGATYTMRAYNFHRTEPGGDGRVATLMKKSWEGQAGATSSCLIGVEPDTDFDRFQLPPSILWQYVLEVLGGPCGTIIGTGSETKSISLLDAWEALGHDLGCNPETDEVLASVRYAATLASNDAAVAAITYVLANPCEEPLEFLRCWNEGNFDALRKEWENVPDEVFIGADPLFKPSKESQV</sequence>
<keyword evidence="2" id="KW-1185">Reference proteome</keyword>
<evidence type="ECO:0000313" key="1">
    <source>
        <dbReference type="EMBL" id="BAU76160.1"/>
    </source>
</evidence>
<reference evidence="2" key="1">
    <citation type="submission" date="2015-05" db="EMBL/GenBank/DDBJ databases">
        <title>Draft genome sequencing of a biphenyl-degrading bacterium, Pseudomonas balearica KF707 (=NBRC110670).</title>
        <authorList>
            <person name="Kimura N."/>
            <person name="Hirose J."/>
            <person name="Watanabe T."/>
            <person name="Suenaga H."/>
            <person name="Fujihara H."/>
            <person name="Noguchi M."/>
            <person name="Hashimoto M."/>
            <person name="Shimodaira J."/>
            <person name="Tsuchikane K."/>
            <person name="Hosoyama A."/>
            <person name="Yamazoe A."/>
            <person name="Fujita N."/>
            <person name="Furukawa K."/>
        </authorList>
    </citation>
    <scope>NUCLEOTIDE SEQUENCE [LARGE SCALE GENOMIC DNA]</scope>
    <source>
        <strain evidence="2">DSM 10086 / NBRC 110670 / KF707</strain>
    </source>
</reference>
<dbReference type="AlphaFoldDB" id="A0AAD1C3I8"/>
<accession>A0AAD1C3I8</accession>
<reference evidence="1 2" key="2">
    <citation type="journal article" date="2017" name="Int. J. Syst. Evol. Microbiol.">
        <title>Pseudomonas furukawaii sp. nov., a polychlorinated biphenyl-degrading bacterium isolated from biphenyl-contaminated soil in Japan.</title>
        <authorList>
            <person name="Kimura N."/>
            <person name="Watanabe T."/>
            <person name="Suenaga H."/>
            <person name="Fujihara H."/>
            <person name="Futagami T."/>
            <person name="Goto M."/>
            <person name="Hanada S."/>
            <person name="Hirose J."/>
        </authorList>
    </citation>
    <scope>NUCLEOTIDE SEQUENCE [LARGE SCALE GENOMIC DNA]</scope>
    <source>
        <strain evidence="2">DSM 10086 / NBRC 110670 / KF707</strain>
    </source>
</reference>
<dbReference type="RefSeq" id="WP_004421203.1">
    <property type="nucleotide sequence ID" value="NZ_AJMR01000099.1"/>
</dbReference>